<dbReference type="EMBL" id="JACOOO010000041">
    <property type="protein sequence ID" value="MBC5630579.1"/>
    <property type="molecule type" value="Genomic_DNA"/>
</dbReference>
<feature type="transmembrane region" description="Helical" evidence="7">
    <location>
        <begin position="183"/>
        <end position="206"/>
    </location>
</feature>
<feature type="transmembrane region" description="Helical" evidence="7">
    <location>
        <begin position="38"/>
        <end position="56"/>
    </location>
</feature>
<keyword evidence="3" id="KW-1003">Cell membrane</keyword>
<comment type="similarity">
    <text evidence="2">Belongs to the EamA transporter family.</text>
</comment>
<feature type="domain" description="EamA" evidence="8">
    <location>
        <begin position="8"/>
        <end position="145"/>
    </location>
</feature>
<dbReference type="SUPFAM" id="SSF103481">
    <property type="entry name" value="Multidrug resistance efflux transporter EmrE"/>
    <property type="match status" value="2"/>
</dbReference>
<feature type="transmembrane region" description="Helical" evidence="7">
    <location>
        <begin position="212"/>
        <end position="235"/>
    </location>
</feature>
<dbReference type="Proteomes" id="UP000596929">
    <property type="component" value="Unassembled WGS sequence"/>
</dbReference>
<dbReference type="PANTHER" id="PTHR42920:SF11">
    <property type="entry name" value="INNER MEMBRANE PROTEIN YTFF"/>
    <property type="match status" value="1"/>
</dbReference>
<evidence type="ECO:0000256" key="5">
    <source>
        <dbReference type="ARBA" id="ARBA00022989"/>
    </source>
</evidence>
<keyword evidence="10" id="KW-1185">Reference proteome</keyword>
<name>A0ABR7DGP1_9CLOT</name>
<dbReference type="InterPro" id="IPR000620">
    <property type="entry name" value="EamA_dom"/>
</dbReference>
<feature type="domain" description="EamA" evidence="8">
    <location>
        <begin position="156"/>
        <end position="287"/>
    </location>
</feature>
<sequence length="350" mass="39164">MNLREIKATIFAMLSAILYAVSSPISKLLLKEISPTLMAGFLYLGAGLGMSILGLIKKKTEVNKKEAKLTKNEIPYTIAMVLLDILAPIFLMIGLTYTSSANASLLNNFEIVATSIIALMFFKEAISKRLWVSISLITLSSILLTVEDISSVSFSFGSILVIMACICWGIENNCTRRLAIKDPLEIVVIKGFGSGIGSLLIAFIIGERRINMSYIIMAMILGFFAYGLSIFFYIYAQRDLGAAKTSTYYAISPFIGVALSFIIFRDIPNILFSIALIIMIIGTYFASTEVHNHNHKHRELNHEHSHCHNDGHHKHLHKNEIKGYHSHVHYHTEVVHSHKHTQDIHHSHSH</sequence>
<feature type="transmembrane region" description="Helical" evidence="7">
    <location>
        <begin position="152"/>
        <end position="171"/>
    </location>
</feature>
<feature type="transmembrane region" description="Helical" evidence="7">
    <location>
        <begin position="270"/>
        <end position="287"/>
    </location>
</feature>
<keyword evidence="5 7" id="KW-1133">Transmembrane helix</keyword>
<protein>
    <submittedName>
        <fullName evidence="9">EamA family transporter</fullName>
    </submittedName>
</protein>
<gene>
    <name evidence="9" type="ORF">H8S20_17110</name>
</gene>
<dbReference type="InterPro" id="IPR051258">
    <property type="entry name" value="Diverse_Substrate_Transporter"/>
</dbReference>
<comment type="subcellular location">
    <subcellularLocation>
        <location evidence="1">Cell membrane</location>
        <topology evidence="1">Multi-pass membrane protein</topology>
    </subcellularLocation>
</comment>
<comment type="caution">
    <text evidence="9">The sequence shown here is derived from an EMBL/GenBank/DDBJ whole genome shotgun (WGS) entry which is preliminary data.</text>
</comment>
<dbReference type="InterPro" id="IPR037185">
    <property type="entry name" value="EmrE-like"/>
</dbReference>
<proteinExistence type="inferred from homology"/>
<evidence type="ECO:0000256" key="7">
    <source>
        <dbReference type="SAM" id="Phobius"/>
    </source>
</evidence>
<keyword evidence="6 7" id="KW-0472">Membrane</keyword>
<reference evidence="9 10" key="1">
    <citation type="submission" date="2020-08" db="EMBL/GenBank/DDBJ databases">
        <title>Genome public.</title>
        <authorList>
            <person name="Liu C."/>
            <person name="Sun Q."/>
        </authorList>
    </citation>
    <scope>NUCLEOTIDE SEQUENCE [LARGE SCALE GENOMIC DNA]</scope>
    <source>
        <strain evidence="9 10">NSJ-6</strain>
    </source>
</reference>
<feature type="transmembrane region" description="Helical" evidence="7">
    <location>
        <begin position="129"/>
        <end position="146"/>
    </location>
</feature>
<evidence type="ECO:0000256" key="1">
    <source>
        <dbReference type="ARBA" id="ARBA00004651"/>
    </source>
</evidence>
<dbReference type="RefSeq" id="WP_032119350.1">
    <property type="nucleotide sequence ID" value="NZ_JACOOO010000041.1"/>
</dbReference>
<evidence type="ECO:0000256" key="6">
    <source>
        <dbReference type="ARBA" id="ARBA00023136"/>
    </source>
</evidence>
<accession>A0ABR7DGP1</accession>
<organism evidence="9 10">
    <name type="scientific">Clostridium hominis</name>
    <dbReference type="NCBI Taxonomy" id="2763036"/>
    <lineage>
        <taxon>Bacteria</taxon>
        <taxon>Bacillati</taxon>
        <taxon>Bacillota</taxon>
        <taxon>Clostridia</taxon>
        <taxon>Eubacteriales</taxon>
        <taxon>Clostridiaceae</taxon>
        <taxon>Clostridium</taxon>
    </lineage>
</organism>
<evidence type="ECO:0000259" key="8">
    <source>
        <dbReference type="Pfam" id="PF00892"/>
    </source>
</evidence>
<feature type="transmembrane region" description="Helical" evidence="7">
    <location>
        <begin position="76"/>
        <end position="97"/>
    </location>
</feature>
<evidence type="ECO:0000313" key="9">
    <source>
        <dbReference type="EMBL" id="MBC5630579.1"/>
    </source>
</evidence>
<evidence type="ECO:0000256" key="2">
    <source>
        <dbReference type="ARBA" id="ARBA00007362"/>
    </source>
</evidence>
<feature type="transmembrane region" description="Helical" evidence="7">
    <location>
        <begin position="103"/>
        <end position="122"/>
    </location>
</feature>
<evidence type="ECO:0000256" key="4">
    <source>
        <dbReference type="ARBA" id="ARBA00022692"/>
    </source>
</evidence>
<feature type="transmembrane region" description="Helical" evidence="7">
    <location>
        <begin position="247"/>
        <end position="264"/>
    </location>
</feature>
<dbReference type="PANTHER" id="PTHR42920">
    <property type="entry name" value="OS03G0707200 PROTEIN-RELATED"/>
    <property type="match status" value="1"/>
</dbReference>
<evidence type="ECO:0000256" key="3">
    <source>
        <dbReference type="ARBA" id="ARBA00022475"/>
    </source>
</evidence>
<keyword evidence="4 7" id="KW-0812">Transmembrane</keyword>
<dbReference type="Pfam" id="PF00892">
    <property type="entry name" value="EamA"/>
    <property type="match status" value="2"/>
</dbReference>
<evidence type="ECO:0000313" key="10">
    <source>
        <dbReference type="Proteomes" id="UP000596929"/>
    </source>
</evidence>